<feature type="region of interest" description="Disordered" evidence="9">
    <location>
        <begin position="624"/>
        <end position="665"/>
    </location>
</feature>
<comment type="subcellular location">
    <subcellularLocation>
        <location evidence="2">Nucleus</location>
    </subcellularLocation>
</comment>
<dbReference type="PROSITE" id="PS00916">
    <property type="entry name" value="PI3_4_KINASE_2"/>
    <property type="match status" value="1"/>
</dbReference>
<protein>
    <recommendedName>
        <fullName evidence="4">1-phosphatidylinositol 4-kinase</fullName>
        <ecNumber evidence="4">2.7.1.67</ecNumber>
    </recommendedName>
</protein>
<evidence type="ECO:0000256" key="5">
    <source>
        <dbReference type="ARBA" id="ARBA00022679"/>
    </source>
</evidence>
<keyword evidence="7" id="KW-0539">Nucleus</keyword>
<comment type="function">
    <text evidence="8">Acts on phosphatidylinositol (PI) in the first committed step in the production of the second messenger inositol 1,4,5,-trisphosphate.</text>
</comment>
<dbReference type="OrthoDB" id="10264149at2759"/>
<dbReference type="Gene3D" id="3.30.1010.10">
    <property type="entry name" value="Phosphatidylinositol 3-kinase Catalytic Subunit, Chain A, domain 4"/>
    <property type="match status" value="1"/>
</dbReference>
<comment type="catalytic activity">
    <reaction evidence="1">
        <text>a 1,2-diacyl-sn-glycero-3-phospho-(1D-myo-inositol) + ATP = a 1,2-diacyl-sn-glycero-3-phospho-(1D-myo-inositol 4-phosphate) + ADP + H(+)</text>
        <dbReference type="Rhea" id="RHEA:19877"/>
        <dbReference type="ChEBI" id="CHEBI:15378"/>
        <dbReference type="ChEBI" id="CHEBI:30616"/>
        <dbReference type="ChEBI" id="CHEBI:57880"/>
        <dbReference type="ChEBI" id="CHEBI:58178"/>
        <dbReference type="ChEBI" id="CHEBI:456216"/>
        <dbReference type="EC" id="2.7.1.67"/>
    </reaction>
</comment>
<proteinExistence type="inferred from homology"/>
<dbReference type="SUPFAM" id="SSF56112">
    <property type="entry name" value="Protein kinase-like (PK-like)"/>
    <property type="match status" value="1"/>
</dbReference>
<name>A0A1E4U1X6_PACTA</name>
<evidence type="ECO:0000313" key="11">
    <source>
        <dbReference type="EMBL" id="ODV98013.1"/>
    </source>
</evidence>
<gene>
    <name evidence="11" type="ORF">PACTADRAFT_47835</name>
</gene>
<feature type="compositionally biased region" description="Basic and acidic residues" evidence="9">
    <location>
        <begin position="631"/>
        <end position="643"/>
    </location>
</feature>
<dbReference type="Proteomes" id="UP000094236">
    <property type="component" value="Unassembled WGS sequence"/>
</dbReference>
<dbReference type="GO" id="GO:2000786">
    <property type="term" value="P:positive regulation of autophagosome assembly"/>
    <property type="evidence" value="ECO:0007669"/>
    <property type="project" value="EnsemblFungi"/>
</dbReference>
<dbReference type="GO" id="GO:0048015">
    <property type="term" value="P:phosphatidylinositol-mediated signaling"/>
    <property type="evidence" value="ECO:0007669"/>
    <property type="project" value="TreeGrafter"/>
</dbReference>
<dbReference type="InterPro" id="IPR021601">
    <property type="entry name" value="Phosphatidylino_kinase_fungi"/>
</dbReference>
<feature type="region of interest" description="Disordered" evidence="9">
    <location>
        <begin position="220"/>
        <end position="240"/>
    </location>
</feature>
<dbReference type="AlphaFoldDB" id="A0A1E4U1X6"/>
<dbReference type="GO" id="GO:0042998">
    <property type="term" value="P:positive regulation of Golgi to plasma membrane protein transport"/>
    <property type="evidence" value="ECO:0007669"/>
    <property type="project" value="EnsemblFungi"/>
</dbReference>
<sequence length="1069" mass="120534">MEEASGHSLLLRFINSPHFNIYYCISYLIRYADNIGIQHCICTKLANDYSIEELKFFIPQFLQTLLTVETDSLALEELIKDLCSRDVHFNLMTFWYLRASLQELSKDCGSISFQICKRLLNDLQFQLFNTPRNVNTSSTSTGIVRVAPAKAYNENVYPSIILASSIAASIGLPQVGTHVAPIVKTQGKMTKSFVFQVVKGLQKELNKNLTLKNTRQNAALANSNVRSSSEEFDDDDDFDDSNPISSNFQKLFQKQRKQKNEIGDNSREWDFSMIDKYAEENLPHLKRSLSGNNLIKVRTKKNNTISNGSGSRSLDFKYKTDSPKELISSMPNLSLEDTYSSSSVNLENNNITPAASYSGRTSRDSRYSSDVESIYENPQEIPSTPRRRVSSQAPATLTTPQKIKLLKSNYFKCETQFAIALQNISYKLSQVPKEARLSSLRAELSILNKDLPCEVDIPMLLPRNKKGKLHKVVRIPPNESAVLNSAERVPFLLLIEFLSDEMDFDPATPENEQLLKEILSANELSTEDGHSVSNSPKDQHPHFRDRKYVFDLAGTLHNSSSYTQKILADNNLNGNGSGGSADTNDPSETDLADFSVIKLSNKTENEFLAKKNFLQNISQVPILDNENETEENGKMDNALDSKPKIKNGNNESFTENDNEFSRGRSSELNFQSNYKLSDISNSNNDLATQMRIAAVMLTQLDSSSNQLPQDETAAVKARIISSMQALQDNFDCVKDLEEIHGAAGERKLENDLKLSGVRSSFNNPMDYYLGEDWNAKKERIRKESIYGHLENWDLCSVIAKTGHDLTQEAFACQLIQSMAKIWYKNNVGIWVKKMRILVTSSNTGLVETITNALSIHSIKKTLTQYQIATNENLKGNIATLKDHFLKTFGDCDSPRYKRAQDNFACSLAGYSIICYILQIKDRHNGNIMLDNEGHIIHIDFGFLLSNSPGSVGFEAAPFKLTLEYVEILGGPESFFFKKFVNLVKDSFKAIRKNSESIVSLVELMQKDSSLPCFRNGENTSVQMRQRLQLNLTDEECDAFVENYLIGKSLGSIYTRLYDQFQLFTQGIYS</sequence>
<dbReference type="InterPro" id="IPR018936">
    <property type="entry name" value="PI3/4_kinase_CS"/>
</dbReference>
<reference evidence="12" key="1">
    <citation type="submission" date="2016-05" db="EMBL/GenBank/DDBJ databases">
        <title>Comparative genomics of biotechnologically important yeasts.</title>
        <authorList>
            <consortium name="DOE Joint Genome Institute"/>
            <person name="Riley R."/>
            <person name="Haridas S."/>
            <person name="Wolfe K.H."/>
            <person name="Lopes M.R."/>
            <person name="Hittinger C.T."/>
            <person name="Goker M."/>
            <person name="Salamov A."/>
            <person name="Wisecaver J."/>
            <person name="Long T.M."/>
            <person name="Aerts A.L."/>
            <person name="Barry K."/>
            <person name="Choi C."/>
            <person name="Clum A."/>
            <person name="Coughlan A.Y."/>
            <person name="Deshpande S."/>
            <person name="Douglass A.P."/>
            <person name="Hanson S.J."/>
            <person name="Klenk H.-P."/>
            <person name="Labutti K."/>
            <person name="Lapidus A."/>
            <person name="Lindquist E."/>
            <person name="Lipzen A."/>
            <person name="Meier-Kolthoff J.P."/>
            <person name="Ohm R.A."/>
            <person name="Otillar R.P."/>
            <person name="Pangilinan J."/>
            <person name="Peng Y."/>
            <person name="Rokas A."/>
            <person name="Rosa C.A."/>
            <person name="Scheuner C."/>
            <person name="Sibirny A.A."/>
            <person name="Slot J.C."/>
            <person name="Stielow J.B."/>
            <person name="Sun H."/>
            <person name="Kurtzman C.P."/>
            <person name="Blackwell M."/>
            <person name="Grigoriev I.V."/>
            <person name="Jeffries T.W."/>
        </authorList>
    </citation>
    <scope>NUCLEOTIDE SEQUENCE [LARGE SCALE GENOMIC DNA]</scope>
    <source>
        <strain evidence="12">NRRL Y-2460</strain>
    </source>
</reference>
<dbReference type="SMART" id="SM00146">
    <property type="entry name" value="PI3Kc"/>
    <property type="match status" value="1"/>
</dbReference>
<dbReference type="GO" id="GO:0006897">
    <property type="term" value="P:endocytosis"/>
    <property type="evidence" value="ECO:0007669"/>
    <property type="project" value="EnsemblFungi"/>
</dbReference>
<feature type="domain" description="PI3K/PI4K catalytic" evidence="10">
    <location>
        <begin position="774"/>
        <end position="1052"/>
    </location>
</feature>
<dbReference type="InterPro" id="IPR000403">
    <property type="entry name" value="PI3/4_kinase_cat_dom"/>
</dbReference>
<evidence type="ECO:0000256" key="4">
    <source>
        <dbReference type="ARBA" id="ARBA00012169"/>
    </source>
</evidence>
<dbReference type="GO" id="GO:0004430">
    <property type="term" value="F:1-phosphatidylinositol 4-kinase activity"/>
    <property type="evidence" value="ECO:0007669"/>
    <property type="project" value="UniProtKB-EC"/>
</dbReference>
<dbReference type="GO" id="GO:0043001">
    <property type="term" value="P:Golgi to plasma membrane protein transport"/>
    <property type="evidence" value="ECO:0007669"/>
    <property type="project" value="UniProtKB-ARBA"/>
</dbReference>
<dbReference type="InterPro" id="IPR057754">
    <property type="entry name" value="PI4-kinase_beta/PIK1_cat"/>
</dbReference>
<dbReference type="STRING" id="669874.A0A1E4U1X6"/>
<evidence type="ECO:0000256" key="3">
    <source>
        <dbReference type="ARBA" id="ARBA00006209"/>
    </source>
</evidence>
<evidence type="ECO:0000256" key="8">
    <source>
        <dbReference type="ARBA" id="ARBA00053476"/>
    </source>
</evidence>
<dbReference type="GO" id="GO:0006995">
    <property type="term" value="P:cellular response to nitrogen starvation"/>
    <property type="evidence" value="ECO:0007669"/>
    <property type="project" value="EnsemblFungi"/>
</dbReference>
<dbReference type="FunFam" id="1.10.1070.11:FF:000016">
    <property type="entry name" value="PIK1p Phosphatidylinositol 4-kinase"/>
    <property type="match status" value="1"/>
</dbReference>
<dbReference type="InterPro" id="IPR015433">
    <property type="entry name" value="PI3/4_kinase"/>
</dbReference>
<evidence type="ECO:0000313" key="12">
    <source>
        <dbReference type="Proteomes" id="UP000094236"/>
    </source>
</evidence>
<dbReference type="SUPFAM" id="SSF48371">
    <property type="entry name" value="ARM repeat"/>
    <property type="match status" value="1"/>
</dbReference>
<evidence type="ECO:0000259" key="10">
    <source>
        <dbReference type="PROSITE" id="PS50290"/>
    </source>
</evidence>
<comment type="similarity">
    <text evidence="3">Belongs to the PI3/PI4-kinase family. Type III PI4K subfamily.</text>
</comment>
<dbReference type="GO" id="GO:0044182">
    <property type="term" value="P:filamentous growth of a population of unicellular organisms"/>
    <property type="evidence" value="ECO:0007669"/>
    <property type="project" value="UniProtKB-ARBA"/>
</dbReference>
<dbReference type="CDD" id="cd05168">
    <property type="entry name" value="PI4Kc_III_beta"/>
    <property type="match status" value="1"/>
</dbReference>
<evidence type="ECO:0000256" key="7">
    <source>
        <dbReference type="ARBA" id="ARBA00023242"/>
    </source>
</evidence>
<dbReference type="EMBL" id="KV454011">
    <property type="protein sequence ID" value="ODV98013.1"/>
    <property type="molecule type" value="Genomic_DNA"/>
</dbReference>
<dbReference type="GO" id="GO:0005802">
    <property type="term" value="C:trans-Golgi network"/>
    <property type="evidence" value="ECO:0007669"/>
    <property type="project" value="EnsemblFungi"/>
</dbReference>
<dbReference type="Gene3D" id="1.10.1070.11">
    <property type="entry name" value="Phosphatidylinositol 3-/4-kinase, catalytic domain"/>
    <property type="match status" value="1"/>
</dbReference>
<dbReference type="EC" id="2.7.1.67" evidence="4"/>
<dbReference type="GO" id="GO:0050714">
    <property type="term" value="P:positive regulation of protein secretion"/>
    <property type="evidence" value="ECO:0007669"/>
    <property type="project" value="EnsemblFungi"/>
</dbReference>
<accession>A0A1E4U1X6</accession>
<dbReference type="PANTHER" id="PTHR10048">
    <property type="entry name" value="PHOSPHATIDYLINOSITOL KINASE"/>
    <property type="match status" value="1"/>
</dbReference>
<dbReference type="InterPro" id="IPR011009">
    <property type="entry name" value="Kinase-like_dom_sf"/>
</dbReference>
<dbReference type="InterPro" id="IPR016024">
    <property type="entry name" value="ARM-type_fold"/>
</dbReference>
<keyword evidence="5" id="KW-0808">Transferase</keyword>
<dbReference type="Pfam" id="PF00454">
    <property type="entry name" value="PI3_PI4_kinase"/>
    <property type="match status" value="1"/>
</dbReference>
<dbReference type="GO" id="GO:0005634">
    <property type="term" value="C:nucleus"/>
    <property type="evidence" value="ECO:0007669"/>
    <property type="project" value="UniProtKB-SubCell"/>
</dbReference>
<dbReference type="GO" id="GO:0044011">
    <property type="term" value="P:single-species biofilm formation on inanimate substrate"/>
    <property type="evidence" value="ECO:0007669"/>
    <property type="project" value="UniProtKB-ARBA"/>
</dbReference>
<dbReference type="PROSITE" id="PS50290">
    <property type="entry name" value="PI3_4_KINASE_3"/>
    <property type="match status" value="1"/>
</dbReference>
<dbReference type="Gene3D" id="6.10.140.1260">
    <property type="match status" value="1"/>
</dbReference>
<evidence type="ECO:0000256" key="9">
    <source>
        <dbReference type="SAM" id="MobiDB-lite"/>
    </source>
</evidence>
<evidence type="ECO:0000256" key="6">
    <source>
        <dbReference type="ARBA" id="ARBA00022777"/>
    </source>
</evidence>
<dbReference type="Pfam" id="PF11522">
    <property type="entry name" value="Pik1"/>
    <property type="match status" value="1"/>
</dbReference>
<feature type="region of interest" description="Disordered" evidence="9">
    <location>
        <begin position="370"/>
        <end position="395"/>
    </location>
</feature>
<dbReference type="GO" id="GO:0016020">
    <property type="term" value="C:membrane"/>
    <property type="evidence" value="ECO:0007669"/>
    <property type="project" value="TreeGrafter"/>
</dbReference>
<dbReference type="FunFam" id="3.30.1010.10:FF:000021">
    <property type="entry name" value="Phosphatidylinositol 4-kinase"/>
    <property type="match status" value="1"/>
</dbReference>
<organism evidence="11 12">
    <name type="scientific">Pachysolen tannophilus NRRL Y-2460</name>
    <dbReference type="NCBI Taxonomy" id="669874"/>
    <lineage>
        <taxon>Eukaryota</taxon>
        <taxon>Fungi</taxon>
        <taxon>Dikarya</taxon>
        <taxon>Ascomycota</taxon>
        <taxon>Saccharomycotina</taxon>
        <taxon>Pichiomycetes</taxon>
        <taxon>Pachysolenaceae</taxon>
        <taxon>Pachysolen</taxon>
    </lineage>
</organism>
<evidence type="ECO:0000256" key="1">
    <source>
        <dbReference type="ARBA" id="ARBA00001686"/>
    </source>
</evidence>
<dbReference type="GO" id="GO:0140504">
    <property type="term" value="P:microlipophagy"/>
    <property type="evidence" value="ECO:0007669"/>
    <property type="project" value="EnsemblFungi"/>
</dbReference>
<evidence type="ECO:0000256" key="2">
    <source>
        <dbReference type="ARBA" id="ARBA00004123"/>
    </source>
</evidence>
<dbReference type="InterPro" id="IPR036940">
    <property type="entry name" value="PI3/4_kinase_cat_sf"/>
</dbReference>
<dbReference type="GO" id="GO:0046854">
    <property type="term" value="P:phosphatidylinositol phosphate biosynthetic process"/>
    <property type="evidence" value="ECO:0007669"/>
    <property type="project" value="EnsemblFungi"/>
</dbReference>
<keyword evidence="6" id="KW-0418">Kinase</keyword>
<feature type="compositionally biased region" description="Acidic residues" evidence="9">
    <location>
        <begin position="230"/>
        <end position="240"/>
    </location>
</feature>
<keyword evidence="12" id="KW-1185">Reference proteome</keyword>
<dbReference type="PANTHER" id="PTHR10048:SF22">
    <property type="entry name" value="PHOSPHATIDYLINOSITOL 4-KINASE BETA"/>
    <property type="match status" value="1"/>
</dbReference>